<accession>A0A6A6U6U1</accession>
<dbReference type="PROSITE" id="PS00086">
    <property type="entry name" value="CYTOCHROME_P450"/>
    <property type="match status" value="1"/>
</dbReference>
<evidence type="ECO:0000256" key="3">
    <source>
        <dbReference type="ARBA" id="ARBA00023004"/>
    </source>
</evidence>
<evidence type="ECO:0000256" key="1">
    <source>
        <dbReference type="ARBA" id="ARBA00001971"/>
    </source>
</evidence>
<comment type="cofactor">
    <cofactor evidence="1 4">
        <name>heme</name>
        <dbReference type="ChEBI" id="CHEBI:30413"/>
    </cofactor>
</comment>
<evidence type="ECO:0000256" key="5">
    <source>
        <dbReference type="RuleBase" id="RU000461"/>
    </source>
</evidence>
<keyword evidence="3 4" id="KW-0408">Iron</keyword>
<sequence length="522" mass="58972">MADNDQSWLSVWTLVYAYLIYQTLLFVYRITFHPLAKFPGPKLAAMSTMYEFWFDGIKGGKYTQEVARMHSQYGPIIRIGPEQLHCNDPAFTDKVYPGGRAKRDRFQWAVAAHGPSIFGTIDHNLHRKRRAPLNTFFSKASISKLETLIHPLSHRLCDILLARAGTGEPVNVNDAYSCFSSDVIITYCFGQPGGFLDKDDFDNGIREGIHITLATLPLLRQWPWIRLIYGGMNTFLTYMGQSVPSHVKSGLAGAVEKGEQDSRLYRRSIFNELLDSNLPAEEKSERRLLAEALNMIGAGTETVAWTLSVGTYHLLAKPEILHKIKTELDTIVTDPNDLPAWSVLEQLPYLISLTPILLIHLPIISHSAIIKEILRLSYGVATRIARSAPDEALQYTGTFKSNPISWTIPTGTAISMTTAIMHHDESIFPDSHEFIPERWLKDDGTRRMDLDKYLLSFNKGSRQCIGINLAYCELYVALTALILKVFPRLELFETTEADVKYDHDMFVPMPYKGSKGVRVLVK</sequence>
<reference evidence="7" key="1">
    <citation type="journal article" date="2020" name="Stud. Mycol.">
        <title>101 Dothideomycetes genomes: a test case for predicting lifestyles and emergence of pathogens.</title>
        <authorList>
            <person name="Haridas S."/>
            <person name="Albert R."/>
            <person name="Binder M."/>
            <person name="Bloem J."/>
            <person name="Labutti K."/>
            <person name="Salamov A."/>
            <person name="Andreopoulos B."/>
            <person name="Baker S."/>
            <person name="Barry K."/>
            <person name="Bills G."/>
            <person name="Bluhm B."/>
            <person name="Cannon C."/>
            <person name="Castanera R."/>
            <person name="Culley D."/>
            <person name="Daum C."/>
            <person name="Ezra D."/>
            <person name="Gonzalez J."/>
            <person name="Henrissat B."/>
            <person name="Kuo A."/>
            <person name="Liang C."/>
            <person name="Lipzen A."/>
            <person name="Lutzoni F."/>
            <person name="Magnuson J."/>
            <person name="Mondo S."/>
            <person name="Nolan M."/>
            <person name="Ohm R."/>
            <person name="Pangilinan J."/>
            <person name="Park H.-J."/>
            <person name="Ramirez L."/>
            <person name="Alfaro M."/>
            <person name="Sun H."/>
            <person name="Tritt A."/>
            <person name="Yoshinaga Y."/>
            <person name="Zwiers L.-H."/>
            <person name="Turgeon B."/>
            <person name="Goodwin S."/>
            <person name="Spatafora J."/>
            <person name="Crous P."/>
            <person name="Grigoriev I."/>
        </authorList>
    </citation>
    <scope>NUCLEOTIDE SEQUENCE</scope>
    <source>
        <strain evidence="7">CBS 115976</strain>
    </source>
</reference>
<dbReference type="GO" id="GO:0016705">
    <property type="term" value="F:oxidoreductase activity, acting on paired donors, with incorporation or reduction of molecular oxygen"/>
    <property type="evidence" value="ECO:0007669"/>
    <property type="project" value="InterPro"/>
</dbReference>
<dbReference type="GO" id="GO:0020037">
    <property type="term" value="F:heme binding"/>
    <property type="evidence" value="ECO:0007669"/>
    <property type="project" value="InterPro"/>
</dbReference>
<dbReference type="InterPro" id="IPR002401">
    <property type="entry name" value="Cyt_P450_E_grp-I"/>
</dbReference>
<dbReference type="CDD" id="cd11062">
    <property type="entry name" value="CYP58-like"/>
    <property type="match status" value="1"/>
</dbReference>
<dbReference type="InterPro" id="IPR036396">
    <property type="entry name" value="Cyt_P450_sf"/>
</dbReference>
<evidence type="ECO:0000313" key="8">
    <source>
        <dbReference type="Proteomes" id="UP000799302"/>
    </source>
</evidence>
<keyword evidence="6" id="KW-0472">Membrane</keyword>
<dbReference type="PRINTS" id="PR00385">
    <property type="entry name" value="P450"/>
</dbReference>
<feature type="transmembrane region" description="Helical" evidence="6">
    <location>
        <begin position="6"/>
        <end position="28"/>
    </location>
</feature>
<evidence type="ECO:0000256" key="4">
    <source>
        <dbReference type="PIRSR" id="PIRSR602401-1"/>
    </source>
</evidence>
<comment type="similarity">
    <text evidence="5">Belongs to the cytochrome P450 family.</text>
</comment>
<dbReference type="InterPro" id="IPR001128">
    <property type="entry name" value="Cyt_P450"/>
</dbReference>
<keyword evidence="6" id="KW-0812">Transmembrane</keyword>
<organism evidence="7 8">
    <name type="scientific">Microthyrium microscopicum</name>
    <dbReference type="NCBI Taxonomy" id="703497"/>
    <lineage>
        <taxon>Eukaryota</taxon>
        <taxon>Fungi</taxon>
        <taxon>Dikarya</taxon>
        <taxon>Ascomycota</taxon>
        <taxon>Pezizomycotina</taxon>
        <taxon>Dothideomycetes</taxon>
        <taxon>Dothideomycetes incertae sedis</taxon>
        <taxon>Microthyriales</taxon>
        <taxon>Microthyriaceae</taxon>
        <taxon>Microthyrium</taxon>
    </lineage>
</organism>
<dbReference type="PRINTS" id="PR00463">
    <property type="entry name" value="EP450I"/>
</dbReference>
<keyword evidence="4 5" id="KW-0349">Heme</keyword>
<evidence type="ECO:0000313" key="7">
    <source>
        <dbReference type="EMBL" id="KAF2667975.1"/>
    </source>
</evidence>
<feature type="binding site" description="axial binding residue" evidence="4">
    <location>
        <position position="464"/>
    </location>
    <ligand>
        <name>heme</name>
        <dbReference type="ChEBI" id="CHEBI:30413"/>
    </ligand>
    <ligandPart>
        <name>Fe</name>
        <dbReference type="ChEBI" id="CHEBI:18248"/>
    </ligandPart>
</feature>
<keyword evidence="2 4" id="KW-0479">Metal-binding</keyword>
<dbReference type="SUPFAM" id="SSF48264">
    <property type="entry name" value="Cytochrome P450"/>
    <property type="match status" value="1"/>
</dbReference>
<evidence type="ECO:0000256" key="6">
    <source>
        <dbReference type="SAM" id="Phobius"/>
    </source>
</evidence>
<dbReference type="Pfam" id="PF00067">
    <property type="entry name" value="p450"/>
    <property type="match status" value="1"/>
</dbReference>
<keyword evidence="5" id="KW-0503">Monooxygenase</keyword>
<dbReference type="InterPro" id="IPR017972">
    <property type="entry name" value="Cyt_P450_CS"/>
</dbReference>
<proteinExistence type="inferred from homology"/>
<dbReference type="Gene3D" id="1.10.630.10">
    <property type="entry name" value="Cytochrome P450"/>
    <property type="match status" value="1"/>
</dbReference>
<dbReference type="AlphaFoldDB" id="A0A6A6U6U1"/>
<gene>
    <name evidence="7" type="ORF">BT63DRAFT_375555</name>
</gene>
<dbReference type="InterPro" id="IPR050121">
    <property type="entry name" value="Cytochrome_P450_monoxygenase"/>
</dbReference>
<dbReference type="PANTHER" id="PTHR24305:SF147">
    <property type="entry name" value="P450, PUTATIVE (EUROFUNG)-RELATED"/>
    <property type="match status" value="1"/>
</dbReference>
<dbReference type="OrthoDB" id="3945418at2759"/>
<keyword evidence="6" id="KW-1133">Transmembrane helix</keyword>
<dbReference type="EMBL" id="MU004237">
    <property type="protein sequence ID" value="KAF2667975.1"/>
    <property type="molecule type" value="Genomic_DNA"/>
</dbReference>
<keyword evidence="5" id="KW-0560">Oxidoreductase</keyword>
<keyword evidence="8" id="KW-1185">Reference proteome</keyword>
<dbReference type="Proteomes" id="UP000799302">
    <property type="component" value="Unassembled WGS sequence"/>
</dbReference>
<dbReference type="GO" id="GO:0004497">
    <property type="term" value="F:monooxygenase activity"/>
    <property type="evidence" value="ECO:0007669"/>
    <property type="project" value="UniProtKB-KW"/>
</dbReference>
<dbReference type="PANTHER" id="PTHR24305">
    <property type="entry name" value="CYTOCHROME P450"/>
    <property type="match status" value="1"/>
</dbReference>
<dbReference type="GO" id="GO:0005506">
    <property type="term" value="F:iron ion binding"/>
    <property type="evidence" value="ECO:0007669"/>
    <property type="project" value="InterPro"/>
</dbReference>
<protein>
    <submittedName>
        <fullName evidence="7">Trichodiene oxygenase</fullName>
    </submittedName>
</protein>
<name>A0A6A6U6U1_9PEZI</name>
<evidence type="ECO:0000256" key="2">
    <source>
        <dbReference type="ARBA" id="ARBA00022723"/>
    </source>
</evidence>